<keyword evidence="4 7" id="KW-0547">Nucleotide-binding</keyword>
<dbReference type="STRING" id="410332.SAMN04488550_1260"/>
<dbReference type="PANTHER" id="PTHR43289:SF6">
    <property type="entry name" value="SERINE_THREONINE-PROTEIN KINASE NEKL-3"/>
    <property type="match status" value="1"/>
</dbReference>
<feature type="transmembrane region" description="Helical" evidence="9">
    <location>
        <begin position="310"/>
        <end position="332"/>
    </location>
</feature>
<protein>
    <recommendedName>
        <fullName evidence="1">non-specific serine/threonine protein kinase</fullName>
        <ecNumber evidence="1">2.7.11.1</ecNumber>
    </recommendedName>
</protein>
<dbReference type="Pfam" id="PF00069">
    <property type="entry name" value="Pkinase"/>
    <property type="match status" value="1"/>
</dbReference>
<feature type="binding site" evidence="7">
    <location>
        <position position="44"/>
    </location>
    <ligand>
        <name>ATP</name>
        <dbReference type="ChEBI" id="CHEBI:30616"/>
    </ligand>
</feature>
<dbReference type="GO" id="GO:0004674">
    <property type="term" value="F:protein serine/threonine kinase activity"/>
    <property type="evidence" value="ECO:0007669"/>
    <property type="project" value="UniProtKB-KW"/>
</dbReference>
<keyword evidence="9" id="KW-0472">Membrane</keyword>
<evidence type="ECO:0000256" key="2">
    <source>
        <dbReference type="ARBA" id="ARBA00022527"/>
    </source>
</evidence>
<gene>
    <name evidence="11" type="ORF">GM1_032_00460</name>
</gene>
<accession>M3UMY7</accession>
<dbReference type="Gene3D" id="3.30.200.20">
    <property type="entry name" value="Phosphorylase Kinase, domain 1"/>
    <property type="match status" value="1"/>
</dbReference>
<dbReference type="EMBL" id="BAOP01000032">
    <property type="protein sequence ID" value="GAC81345.1"/>
    <property type="molecule type" value="Genomic_DNA"/>
</dbReference>
<evidence type="ECO:0000313" key="12">
    <source>
        <dbReference type="Proteomes" id="UP000035009"/>
    </source>
</evidence>
<dbReference type="PROSITE" id="PS00108">
    <property type="entry name" value="PROTEIN_KINASE_ST"/>
    <property type="match status" value="1"/>
</dbReference>
<dbReference type="CDD" id="cd14014">
    <property type="entry name" value="STKc_PknB_like"/>
    <property type="match status" value="1"/>
</dbReference>
<comment type="caution">
    <text evidence="11">The sequence shown here is derived from an EMBL/GenBank/DDBJ whole genome shotgun (WGS) entry which is preliminary data.</text>
</comment>
<organism evidence="11 12">
    <name type="scientific">Gordonia malaquae NBRC 108250</name>
    <dbReference type="NCBI Taxonomy" id="1223542"/>
    <lineage>
        <taxon>Bacteria</taxon>
        <taxon>Bacillati</taxon>
        <taxon>Actinomycetota</taxon>
        <taxon>Actinomycetes</taxon>
        <taxon>Mycobacteriales</taxon>
        <taxon>Gordoniaceae</taxon>
        <taxon>Gordonia</taxon>
    </lineage>
</organism>
<dbReference type="eggNOG" id="COG0515">
    <property type="taxonomic scope" value="Bacteria"/>
</dbReference>
<dbReference type="PROSITE" id="PS00107">
    <property type="entry name" value="PROTEIN_KINASE_ATP"/>
    <property type="match status" value="1"/>
</dbReference>
<dbReference type="OrthoDB" id="5169909at2"/>
<reference evidence="11 12" key="1">
    <citation type="submission" date="2013-02" db="EMBL/GenBank/DDBJ databases">
        <title>Whole genome shotgun sequence of Gordonia malaquae NBRC 108250.</title>
        <authorList>
            <person name="Yoshida I."/>
            <person name="Hosoyama A."/>
            <person name="Tsuchikane K."/>
            <person name="Ando Y."/>
            <person name="Baba S."/>
            <person name="Ohji S."/>
            <person name="Hamada M."/>
            <person name="Tamura T."/>
            <person name="Yamazoe A."/>
            <person name="Yamazaki S."/>
            <person name="Fujita N."/>
        </authorList>
    </citation>
    <scope>NUCLEOTIDE SEQUENCE [LARGE SCALE GENOMIC DNA]</scope>
    <source>
        <strain evidence="11 12">NBRC 108250</strain>
    </source>
</reference>
<keyword evidence="9" id="KW-1133">Transmembrane helix</keyword>
<keyword evidence="5 11" id="KW-0418">Kinase</keyword>
<evidence type="ECO:0000256" key="4">
    <source>
        <dbReference type="ARBA" id="ARBA00022741"/>
    </source>
</evidence>
<dbReference type="InterPro" id="IPR011009">
    <property type="entry name" value="Kinase-like_dom_sf"/>
</dbReference>
<dbReference type="GO" id="GO:0005524">
    <property type="term" value="F:ATP binding"/>
    <property type="evidence" value="ECO:0007669"/>
    <property type="project" value="UniProtKB-UniRule"/>
</dbReference>
<keyword evidence="3" id="KW-0808">Transferase</keyword>
<evidence type="ECO:0000256" key="8">
    <source>
        <dbReference type="SAM" id="MobiDB-lite"/>
    </source>
</evidence>
<evidence type="ECO:0000256" key="7">
    <source>
        <dbReference type="PROSITE-ProRule" id="PRU10141"/>
    </source>
</evidence>
<dbReference type="SMART" id="SM00220">
    <property type="entry name" value="S_TKc"/>
    <property type="match status" value="1"/>
</dbReference>
<evidence type="ECO:0000313" key="11">
    <source>
        <dbReference type="EMBL" id="GAC81345.1"/>
    </source>
</evidence>
<dbReference type="Gene3D" id="1.10.510.10">
    <property type="entry name" value="Transferase(Phosphotransferase) domain 1"/>
    <property type="match status" value="1"/>
</dbReference>
<dbReference type="EC" id="2.7.11.1" evidence="1"/>
<keyword evidence="2 11" id="KW-0723">Serine/threonine-protein kinase</keyword>
<sequence length="487" mass="50739">MSSSADRSGTELGPYRLVRLIGRGGMGEVYEAVDSVKDRTVALKLLPPHLADDDQFRARFLRESQTVARLNDPHVIPIHDFGEIDGLLYLDMRIVHGRDLRSLIKDTPLPAERAVALIAQIAGALDAAHASGLLHRDVKPENILVDSNDFAYLVDFGIAQSAGATRFTATGSAIGSFAYMAPERFSDDIALTPASDVYSLACVLFEAVTGAPPYPSTSYEKIITGHLTRPIPPTGTVLDPVIAAGTAKDPTQRIASCGEFAAAAKAALDGRHTPTLVAPVHAPQPSPAMPYHQVMHPTPPPAPASNGARVALIATAVAVVALIAGAGAVWMAMKTSDTDPVAASPTSVTVSTTTISASTATATATTVTETTTRPAPTRGSGDLGLSTPITVPACDGQSILIVYNATTPGQYEQEIGAALAANPGAKYLRTDNSCSSMRQAYDDGSPIYAVYFEGSSVAATCAKKASFGGASYARFLDDTTPVGTEIC</sequence>
<evidence type="ECO:0000256" key="1">
    <source>
        <dbReference type="ARBA" id="ARBA00012513"/>
    </source>
</evidence>
<proteinExistence type="predicted"/>
<feature type="domain" description="Protein kinase" evidence="10">
    <location>
        <begin position="15"/>
        <end position="268"/>
    </location>
</feature>
<dbReference type="InterPro" id="IPR008271">
    <property type="entry name" value="Ser/Thr_kinase_AS"/>
</dbReference>
<keyword evidence="6 7" id="KW-0067">ATP-binding</keyword>
<keyword evidence="12" id="KW-1185">Reference proteome</keyword>
<name>M3UMY7_GORML</name>
<dbReference type="PANTHER" id="PTHR43289">
    <property type="entry name" value="MITOGEN-ACTIVATED PROTEIN KINASE KINASE KINASE 20-RELATED"/>
    <property type="match status" value="1"/>
</dbReference>
<dbReference type="FunFam" id="3.30.200.20:FF:000348">
    <property type="entry name" value="Serine/threonine protein kinase"/>
    <property type="match status" value="1"/>
</dbReference>
<keyword evidence="9" id="KW-0812">Transmembrane</keyword>
<dbReference type="Proteomes" id="UP000035009">
    <property type="component" value="Unassembled WGS sequence"/>
</dbReference>
<evidence type="ECO:0000256" key="9">
    <source>
        <dbReference type="SAM" id="Phobius"/>
    </source>
</evidence>
<dbReference type="RefSeq" id="WP_008381019.1">
    <property type="nucleotide sequence ID" value="NZ_BAOP01000032.1"/>
</dbReference>
<evidence type="ECO:0000256" key="6">
    <source>
        <dbReference type="ARBA" id="ARBA00022840"/>
    </source>
</evidence>
<dbReference type="InterPro" id="IPR000719">
    <property type="entry name" value="Prot_kinase_dom"/>
</dbReference>
<evidence type="ECO:0000256" key="5">
    <source>
        <dbReference type="ARBA" id="ARBA00022777"/>
    </source>
</evidence>
<feature type="compositionally biased region" description="Low complexity" evidence="8">
    <location>
        <begin position="364"/>
        <end position="377"/>
    </location>
</feature>
<feature type="region of interest" description="Disordered" evidence="8">
    <location>
        <begin position="364"/>
        <end position="386"/>
    </location>
</feature>
<dbReference type="PROSITE" id="PS50011">
    <property type="entry name" value="PROTEIN_KINASE_DOM"/>
    <property type="match status" value="1"/>
</dbReference>
<evidence type="ECO:0000256" key="3">
    <source>
        <dbReference type="ARBA" id="ARBA00022679"/>
    </source>
</evidence>
<dbReference type="SUPFAM" id="SSF56112">
    <property type="entry name" value="Protein kinase-like (PK-like)"/>
    <property type="match status" value="1"/>
</dbReference>
<dbReference type="InterPro" id="IPR017441">
    <property type="entry name" value="Protein_kinase_ATP_BS"/>
</dbReference>
<dbReference type="AlphaFoldDB" id="M3UMY7"/>
<evidence type="ECO:0000259" key="10">
    <source>
        <dbReference type="PROSITE" id="PS50011"/>
    </source>
</evidence>